<evidence type="ECO:0000256" key="1">
    <source>
        <dbReference type="RuleBase" id="RU363093"/>
    </source>
</evidence>
<dbReference type="GO" id="GO:0050334">
    <property type="term" value="F:thiaminase activity"/>
    <property type="evidence" value="ECO:0007669"/>
    <property type="project" value="UniProtKB-EC"/>
</dbReference>
<sequence length="219" mass="25146">MKLFDRLKDAAAGSWRDYTHHEFVEKMAAGTLPHDAFRRYLLQDYLFLIDFSRAYALAIYKSQTLGQMRSNLVGLKGLIEMEMDLHVRICERWGLSAEDLEKTPQRTETLAYTSYVLETGHRGDLLDLKVALAPCVIGYGEIGERLAAIPGALDERNPYAEWIREYSGPDYQELRHHAIAELDDLAPDGIGEGRFRQLTTIFDQATRLETDFWQMGLKR</sequence>
<dbReference type="UniPathway" id="UPA00060"/>
<name>A0A1U7JDX4_9HYPH</name>
<dbReference type="InterPro" id="IPR050967">
    <property type="entry name" value="Thiamine_Salvage_TenA"/>
</dbReference>
<dbReference type="NCBIfam" id="TIGR04306">
    <property type="entry name" value="salvage_TenA"/>
    <property type="match status" value="1"/>
</dbReference>
<dbReference type="GO" id="GO:0009229">
    <property type="term" value="P:thiamine diphosphate biosynthetic process"/>
    <property type="evidence" value="ECO:0007669"/>
    <property type="project" value="UniProtKB-UniPathway"/>
</dbReference>
<dbReference type="Proteomes" id="UP000185783">
    <property type="component" value="Unassembled WGS sequence"/>
</dbReference>
<comment type="catalytic activity">
    <reaction evidence="1">
        <text>4-amino-5-aminomethyl-2-methylpyrimidine + H2O = 4-amino-5-hydroxymethyl-2-methylpyrimidine + NH4(+)</text>
        <dbReference type="Rhea" id="RHEA:31799"/>
        <dbReference type="ChEBI" id="CHEBI:15377"/>
        <dbReference type="ChEBI" id="CHEBI:16892"/>
        <dbReference type="ChEBI" id="CHEBI:28938"/>
        <dbReference type="ChEBI" id="CHEBI:63416"/>
        <dbReference type="EC" id="3.5.99.2"/>
    </reaction>
</comment>
<dbReference type="Gene3D" id="1.20.910.10">
    <property type="entry name" value="Heme oxygenase-like"/>
    <property type="match status" value="1"/>
</dbReference>
<dbReference type="STRING" id="197461.A3843_14460"/>
<dbReference type="RefSeq" id="WP_028482741.1">
    <property type="nucleotide sequence ID" value="NZ_LVVZ01000022.1"/>
</dbReference>
<keyword evidence="1" id="KW-0784">Thiamine biosynthesis</keyword>
<gene>
    <name evidence="3" type="ORF">A3843_14460</name>
</gene>
<dbReference type="InterPro" id="IPR004305">
    <property type="entry name" value="Thiaminase-2/PQQC"/>
</dbReference>
<protein>
    <recommendedName>
        <fullName evidence="1">Aminopyrimidine aminohydrolase</fullName>
        <ecNumber evidence="1">3.5.99.2</ecNumber>
    </recommendedName>
</protein>
<comment type="similarity">
    <text evidence="1">Belongs to the TenA family.</text>
</comment>
<dbReference type="EMBL" id="LVVZ01000022">
    <property type="protein sequence ID" value="OKL42950.1"/>
    <property type="molecule type" value="Genomic_DNA"/>
</dbReference>
<evidence type="ECO:0000259" key="2">
    <source>
        <dbReference type="Pfam" id="PF03070"/>
    </source>
</evidence>
<comment type="catalytic activity">
    <reaction evidence="1">
        <text>thiamine + H2O = 5-(2-hydroxyethyl)-4-methylthiazole + 4-amino-5-hydroxymethyl-2-methylpyrimidine + H(+)</text>
        <dbReference type="Rhea" id="RHEA:17509"/>
        <dbReference type="ChEBI" id="CHEBI:15377"/>
        <dbReference type="ChEBI" id="CHEBI:15378"/>
        <dbReference type="ChEBI" id="CHEBI:16892"/>
        <dbReference type="ChEBI" id="CHEBI:17957"/>
        <dbReference type="ChEBI" id="CHEBI:18385"/>
        <dbReference type="EC" id="3.5.99.2"/>
    </reaction>
</comment>
<comment type="function">
    <text evidence="1">Catalyzes an amino-pyrimidine hydrolysis reaction at the C5' of the pyrimidine moiety of thiamine compounds, a reaction that is part of a thiamine salvage pathway.</text>
</comment>
<dbReference type="CDD" id="cd19367">
    <property type="entry name" value="TenA_C_ScTHI20-like"/>
    <property type="match status" value="1"/>
</dbReference>
<dbReference type="PANTHER" id="PTHR43198">
    <property type="entry name" value="BIFUNCTIONAL TH2 PROTEIN"/>
    <property type="match status" value="1"/>
</dbReference>
<evidence type="ECO:0000313" key="4">
    <source>
        <dbReference type="Proteomes" id="UP000185783"/>
    </source>
</evidence>
<evidence type="ECO:0000313" key="3">
    <source>
        <dbReference type="EMBL" id="OKL42950.1"/>
    </source>
</evidence>
<dbReference type="AlphaFoldDB" id="A0A1U7JDX4"/>
<accession>A0A1U7JDX4</accession>
<feature type="domain" description="Thiaminase-2/PQQC" evidence="2">
    <location>
        <begin position="12"/>
        <end position="217"/>
    </location>
</feature>
<keyword evidence="4" id="KW-1185">Reference proteome</keyword>
<dbReference type="SUPFAM" id="SSF48613">
    <property type="entry name" value="Heme oxygenase-like"/>
    <property type="match status" value="1"/>
</dbReference>
<dbReference type="GO" id="GO:0009228">
    <property type="term" value="P:thiamine biosynthetic process"/>
    <property type="evidence" value="ECO:0007669"/>
    <property type="project" value="UniProtKB-KW"/>
</dbReference>
<dbReference type="InterPro" id="IPR016084">
    <property type="entry name" value="Haem_Oase-like_multi-hlx"/>
</dbReference>
<proteinExistence type="inferred from homology"/>
<reference evidence="3 4" key="1">
    <citation type="submission" date="2016-03" db="EMBL/GenBank/DDBJ databases">
        <title>Genome sequence of Nesiotobacter sp. nov., a moderately halophilic alphaproteobacterium isolated from the Yellow Sea, China.</title>
        <authorList>
            <person name="Zhang G."/>
            <person name="Zhang R."/>
        </authorList>
    </citation>
    <scope>NUCLEOTIDE SEQUENCE [LARGE SCALE GENOMIC DNA]</scope>
    <source>
        <strain evidence="3 4">WB1-6</strain>
    </source>
</reference>
<dbReference type="InterPro" id="IPR027574">
    <property type="entry name" value="Thiaminase_II"/>
</dbReference>
<dbReference type="Pfam" id="PF03070">
    <property type="entry name" value="TENA_THI-4"/>
    <property type="match status" value="1"/>
</dbReference>
<organism evidence="3 4">
    <name type="scientific">Pseudovibrio exalbescens</name>
    <dbReference type="NCBI Taxonomy" id="197461"/>
    <lineage>
        <taxon>Bacteria</taxon>
        <taxon>Pseudomonadati</taxon>
        <taxon>Pseudomonadota</taxon>
        <taxon>Alphaproteobacteria</taxon>
        <taxon>Hyphomicrobiales</taxon>
        <taxon>Stappiaceae</taxon>
        <taxon>Pseudovibrio</taxon>
    </lineage>
</organism>
<dbReference type="EC" id="3.5.99.2" evidence="1"/>
<dbReference type="GO" id="GO:0005829">
    <property type="term" value="C:cytosol"/>
    <property type="evidence" value="ECO:0007669"/>
    <property type="project" value="TreeGrafter"/>
</dbReference>
<comment type="caution">
    <text evidence="3">The sequence shown here is derived from an EMBL/GenBank/DDBJ whole genome shotgun (WGS) entry which is preliminary data.</text>
</comment>
<comment type="pathway">
    <text evidence="1">Cofactor biosynthesis; thiamine diphosphate biosynthesis.</text>
</comment>
<keyword evidence="1" id="KW-0378">Hydrolase</keyword>
<dbReference type="PANTHER" id="PTHR43198:SF2">
    <property type="entry name" value="SI:CH1073-67J19.1-RELATED"/>
    <property type="match status" value="1"/>
</dbReference>